<evidence type="ECO:0000313" key="7">
    <source>
        <dbReference type="Proteomes" id="UP000013840"/>
    </source>
</evidence>
<dbReference type="GO" id="GO:0016887">
    <property type="term" value="F:ATP hydrolysis activity"/>
    <property type="evidence" value="ECO:0007669"/>
    <property type="project" value="InterPro"/>
</dbReference>
<dbReference type="SUPFAM" id="SSF52540">
    <property type="entry name" value="P-loop containing nucleoside triphosphate hydrolases"/>
    <property type="match status" value="1"/>
</dbReference>
<dbReference type="PATRIC" id="fig|1158612.3.peg.2962"/>
<dbReference type="STRING" id="317735.RU98_GL000169"/>
<accession>R3TQ49</accession>
<dbReference type="InterPro" id="IPR003439">
    <property type="entry name" value="ABC_transporter-like_ATP-bd"/>
</dbReference>
<protein>
    <recommendedName>
        <fullName evidence="5">ABC transporter domain-containing protein</fullName>
    </recommendedName>
</protein>
<dbReference type="InterPro" id="IPR027417">
    <property type="entry name" value="P-loop_NTPase"/>
</dbReference>
<sequence length="327" mass="37003">MITMKNVSKNYYEKENTGFKGLFSPRKKEKKVIKNISLDIPEGQIIGLLGINGAGKTTTIKMLATLLEPTEGRIFLDNIDVIQKPFEAKRKINLISGGERNLYWRLTATENLEYFGNLYGLSSNILRERITNILEIVDLTQAANIPVEKYSKGMKQRLQIARGLINNPKYIFLDEPTLGLDVLIAKELRYYIKKLAQSENKGILLTSHYMNEIEELCDYVYVLENGEIHSQGTPKDIKKNFNAAIKTIITFEIYSNSFLESLKNITSYLSITSTKKQNTFEILSSNSILKELIQIATADEKTSILSIDVIEPTLEDALLSTWGGTND</sequence>
<dbReference type="Proteomes" id="UP000013840">
    <property type="component" value="Unassembled WGS sequence"/>
</dbReference>
<dbReference type="GO" id="GO:0005524">
    <property type="term" value="F:ATP binding"/>
    <property type="evidence" value="ECO:0007669"/>
    <property type="project" value="UniProtKB-KW"/>
</dbReference>
<dbReference type="EMBL" id="AJAU01000022">
    <property type="protein sequence ID" value="EOL43664.1"/>
    <property type="molecule type" value="Genomic_DNA"/>
</dbReference>
<feature type="domain" description="ABC transporter" evidence="5">
    <location>
        <begin position="2"/>
        <end position="250"/>
    </location>
</feature>
<evidence type="ECO:0000256" key="1">
    <source>
        <dbReference type="ARBA" id="ARBA00005417"/>
    </source>
</evidence>
<dbReference type="InterPro" id="IPR050763">
    <property type="entry name" value="ABC_transporter_ATP-binding"/>
</dbReference>
<comment type="caution">
    <text evidence="6">The sequence shown here is derived from an EMBL/GenBank/DDBJ whole genome shotgun (WGS) entry which is preliminary data.</text>
</comment>
<dbReference type="PANTHER" id="PTHR42711">
    <property type="entry name" value="ABC TRANSPORTER ATP-BINDING PROTEIN"/>
    <property type="match status" value="1"/>
</dbReference>
<keyword evidence="2" id="KW-0813">Transport</keyword>
<dbReference type="SMART" id="SM00382">
    <property type="entry name" value="AAA"/>
    <property type="match status" value="1"/>
</dbReference>
<keyword evidence="7" id="KW-1185">Reference proteome</keyword>
<evidence type="ECO:0000313" key="6">
    <source>
        <dbReference type="EMBL" id="EOL43664.1"/>
    </source>
</evidence>
<evidence type="ECO:0000256" key="4">
    <source>
        <dbReference type="ARBA" id="ARBA00022840"/>
    </source>
</evidence>
<dbReference type="RefSeq" id="WP_010773073.1">
    <property type="nucleotide sequence ID" value="NZ_KB946335.1"/>
</dbReference>
<proteinExistence type="inferred from homology"/>
<keyword evidence="4" id="KW-0067">ATP-binding</keyword>
<dbReference type="PROSITE" id="PS50893">
    <property type="entry name" value="ABC_TRANSPORTER_2"/>
    <property type="match status" value="1"/>
</dbReference>
<dbReference type="Pfam" id="PF00005">
    <property type="entry name" value="ABC_tran"/>
    <property type="match status" value="1"/>
</dbReference>
<keyword evidence="3" id="KW-0547">Nucleotide-binding</keyword>
<evidence type="ECO:0000259" key="5">
    <source>
        <dbReference type="PROSITE" id="PS50893"/>
    </source>
</evidence>
<dbReference type="PANTHER" id="PTHR42711:SF5">
    <property type="entry name" value="ABC TRANSPORTER ATP-BINDING PROTEIN NATA"/>
    <property type="match status" value="1"/>
</dbReference>
<comment type="similarity">
    <text evidence="1">Belongs to the ABC transporter superfamily.</text>
</comment>
<evidence type="ECO:0000256" key="2">
    <source>
        <dbReference type="ARBA" id="ARBA00022448"/>
    </source>
</evidence>
<organism evidence="6 7">
    <name type="scientific">Enterococcus caccae ATCC BAA-1240</name>
    <dbReference type="NCBI Taxonomy" id="1158612"/>
    <lineage>
        <taxon>Bacteria</taxon>
        <taxon>Bacillati</taxon>
        <taxon>Bacillota</taxon>
        <taxon>Bacilli</taxon>
        <taxon>Lactobacillales</taxon>
        <taxon>Enterococcaceae</taxon>
        <taxon>Enterococcus</taxon>
    </lineage>
</organism>
<dbReference type="InterPro" id="IPR003593">
    <property type="entry name" value="AAA+_ATPase"/>
</dbReference>
<dbReference type="Gene3D" id="3.40.50.300">
    <property type="entry name" value="P-loop containing nucleotide triphosphate hydrolases"/>
    <property type="match status" value="1"/>
</dbReference>
<reference evidence="6 7" key="1">
    <citation type="submission" date="2013-02" db="EMBL/GenBank/DDBJ databases">
        <title>The Genome Sequence of Enterococcus caccae BAA-1240.</title>
        <authorList>
            <consortium name="The Broad Institute Genome Sequencing Platform"/>
            <consortium name="The Broad Institute Genome Sequencing Center for Infectious Disease"/>
            <person name="Earl A.M."/>
            <person name="Gilmore M.S."/>
            <person name="Lebreton F."/>
            <person name="Walker B."/>
            <person name="Young S.K."/>
            <person name="Zeng Q."/>
            <person name="Gargeya S."/>
            <person name="Fitzgerald M."/>
            <person name="Haas B."/>
            <person name="Abouelleil A."/>
            <person name="Alvarado L."/>
            <person name="Arachchi H.M."/>
            <person name="Berlin A.M."/>
            <person name="Chapman S.B."/>
            <person name="Dewar J."/>
            <person name="Goldberg J."/>
            <person name="Griggs A."/>
            <person name="Gujja S."/>
            <person name="Hansen M."/>
            <person name="Howarth C."/>
            <person name="Imamovic A."/>
            <person name="Larimer J."/>
            <person name="McCowan C."/>
            <person name="Murphy C."/>
            <person name="Neiman D."/>
            <person name="Pearson M."/>
            <person name="Priest M."/>
            <person name="Roberts A."/>
            <person name="Saif S."/>
            <person name="Shea T."/>
            <person name="Sisk P."/>
            <person name="Sykes S."/>
            <person name="Wortman J."/>
            <person name="Nusbaum C."/>
            <person name="Birren B."/>
        </authorList>
    </citation>
    <scope>NUCLEOTIDE SEQUENCE [LARGE SCALE GENOMIC DNA]</scope>
    <source>
        <strain evidence="6 7">ATCC BAA-1240</strain>
    </source>
</reference>
<dbReference type="OrthoDB" id="9804819at2"/>
<name>R3TQ49_9ENTE</name>
<dbReference type="AlphaFoldDB" id="R3TQ49"/>
<evidence type="ECO:0000256" key="3">
    <source>
        <dbReference type="ARBA" id="ARBA00022741"/>
    </source>
</evidence>
<dbReference type="PROSITE" id="PS00211">
    <property type="entry name" value="ABC_TRANSPORTER_1"/>
    <property type="match status" value="1"/>
</dbReference>
<gene>
    <name evidence="6" type="ORF">UC7_02994</name>
</gene>
<dbReference type="eggNOG" id="COG1131">
    <property type="taxonomic scope" value="Bacteria"/>
</dbReference>
<dbReference type="InterPro" id="IPR017871">
    <property type="entry name" value="ABC_transporter-like_CS"/>
</dbReference>